<dbReference type="PANTHER" id="PTHR33048">
    <property type="entry name" value="PTH11-LIKE INTEGRAL MEMBRANE PROTEIN (AFU_ORTHOLOGUE AFUA_5G11245)"/>
    <property type="match status" value="1"/>
</dbReference>
<dbReference type="Pfam" id="PF20684">
    <property type="entry name" value="Fung_rhodopsin"/>
    <property type="match status" value="1"/>
</dbReference>
<evidence type="ECO:0000256" key="3">
    <source>
        <dbReference type="ARBA" id="ARBA00022989"/>
    </source>
</evidence>
<organism evidence="9 10">
    <name type="scientific">Xylaria flabelliformis</name>
    <dbReference type="NCBI Taxonomy" id="2512241"/>
    <lineage>
        <taxon>Eukaryota</taxon>
        <taxon>Fungi</taxon>
        <taxon>Dikarya</taxon>
        <taxon>Ascomycota</taxon>
        <taxon>Pezizomycotina</taxon>
        <taxon>Sordariomycetes</taxon>
        <taxon>Xylariomycetidae</taxon>
        <taxon>Xylariales</taxon>
        <taxon>Xylariaceae</taxon>
        <taxon>Xylaria</taxon>
    </lineage>
</organism>
<gene>
    <name evidence="9" type="ORF">FHL15_004696</name>
</gene>
<comment type="caution">
    <text evidence="9">The sequence shown here is derived from an EMBL/GenBank/DDBJ whole genome shotgun (WGS) entry which is preliminary data.</text>
</comment>
<feature type="domain" description="LysM" evidence="8">
    <location>
        <begin position="571"/>
        <end position="615"/>
    </location>
</feature>
<dbReference type="Pfam" id="PF01476">
    <property type="entry name" value="LysM"/>
    <property type="match status" value="1"/>
</dbReference>
<keyword evidence="2 7" id="KW-0812">Transmembrane</keyword>
<feature type="transmembrane region" description="Helical" evidence="7">
    <location>
        <begin position="138"/>
        <end position="161"/>
    </location>
</feature>
<dbReference type="Gene3D" id="3.10.350.10">
    <property type="entry name" value="LysM domain"/>
    <property type="match status" value="1"/>
</dbReference>
<keyword evidence="10" id="KW-1185">Reference proteome</keyword>
<evidence type="ECO:0000313" key="9">
    <source>
        <dbReference type="EMBL" id="TRX94541.1"/>
    </source>
</evidence>
<proteinExistence type="inferred from homology"/>
<dbReference type="PROSITE" id="PS51782">
    <property type="entry name" value="LYSM"/>
    <property type="match status" value="1"/>
</dbReference>
<dbReference type="InterPro" id="IPR052337">
    <property type="entry name" value="SAT4-like"/>
</dbReference>
<dbReference type="SUPFAM" id="SSF54106">
    <property type="entry name" value="LysM domain"/>
    <property type="match status" value="1"/>
</dbReference>
<evidence type="ECO:0000313" key="10">
    <source>
        <dbReference type="Proteomes" id="UP000319160"/>
    </source>
</evidence>
<evidence type="ECO:0000256" key="7">
    <source>
        <dbReference type="SAM" id="Phobius"/>
    </source>
</evidence>
<feature type="transmembrane region" description="Helical" evidence="7">
    <location>
        <begin position="534"/>
        <end position="552"/>
    </location>
</feature>
<dbReference type="GO" id="GO:0016020">
    <property type="term" value="C:membrane"/>
    <property type="evidence" value="ECO:0007669"/>
    <property type="project" value="UniProtKB-SubCell"/>
</dbReference>
<dbReference type="OrthoDB" id="5022096at2759"/>
<sequence length="619" mass="68523">MPPPPAGAGDASMVDPKLREESTLGLQIGVVSALHITALTITILRMYTRIFLAKAFGWDDGFMVGATLSAFVSYILYIYETQHGLGMHKIFVSADDLWKYGAASFAQTILNLLGLGLLKISLSFSLLRLSRGKAFKWVLWGTIAFVTIYTIFAFLTLFLYCQPLSGFWDITSGAKCYSLTLFIRFALANTALSMFTDILLATLPIPVVWQLQLKKKIRIYLIIMLALGWGAVGIGIVKAIYQINFNPFSDTTYEISVPTWAFIQLNVSIIAACAPQLKKLVRPLLGLTNSYKSTPYGVASNSRRNTMRQSVGGRYMKQSSRTDKTDGFELDERPIISDGYHVRVGQANDSGELGTHAAASTQLDKMTNRSDSIDSIFREANTSSHHNPKGILRTTETSNNNIEVKLLVSNRTSLKLKLNYLPYLKYLINQQRPDPQASTMARWSQYDTDEERLPEGMKRIGYDADTQVYTFRDADGSLWESASGNRYGQLRRVASEPPPSYDEDDESSPSQPLTYGGPDGSGRRASWRQEMMPLLNWFLLVGVFLLVVIWFISGASKGSPEVVRSCDADATPYDVKAGDTCWAIAETGSISVDVLLESNEGLDCDHLSVGETICVPTSS</sequence>
<dbReference type="AlphaFoldDB" id="A0A553I2W4"/>
<reference evidence="10" key="1">
    <citation type="submission" date="2019-06" db="EMBL/GenBank/DDBJ databases">
        <title>Draft genome sequence of the griseofulvin-producing fungus Xylaria cubensis strain G536.</title>
        <authorList>
            <person name="Mead M.E."/>
            <person name="Raja H.A."/>
            <person name="Steenwyk J.L."/>
            <person name="Knowles S.L."/>
            <person name="Oberlies N.H."/>
            <person name="Rokas A."/>
        </authorList>
    </citation>
    <scope>NUCLEOTIDE SEQUENCE [LARGE SCALE GENOMIC DNA]</scope>
    <source>
        <strain evidence="10">G536</strain>
    </source>
</reference>
<dbReference type="InterPro" id="IPR018392">
    <property type="entry name" value="LysM"/>
</dbReference>
<feature type="transmembrane region" description="Helical" evidence="7">
    <location>
        <begin position="97"/>
        <end position="118"/>
    </location>
</feature>
<feature type="transmembrane region" description="Helical" evidence="7">
    <location>
        <begin position="219"/>
        <end position="243"/>
    </location>
</feature>
<evidence type="ECO:0000256" key="2">
    <source>
        <dbReference type="ARBA" id="ARBA00022692"/>
    </source>
</evidence>
<feature type="transmembrane region" description="Helical" evidence="7">
    <location>
        <begin position="56"/>
        <end position="77"/>
    </location>
</feature>
<feature type="transmembrane region" description="Helical" evidence="7">
    <location>
        <begin position="255"/>
        <end position="274"/>
    </location>
</feature>
<evidence type="ECO:0000256" key="5">
    <source>
        <dbReference type="ARBA" id="ARBA00038359"/>
    </source>
</evidence>
<dbReference type="PANTHER" id="PTHR33048:SF167">
    <property type="entry name" value="INTEGRAL MEMBRANE PROTEIN"/>
    <property type="match status" value="1"/>
</dbReference>
<comment type="similarity">
    <text evidence="5">Belongs to the SAT4 family.</text>
</comment>
<name>A0A553I2W4_9PEZI</name>
<feature type="transmembrane region" description="Helical" evidence="7">
    <location>
        <begin position="181"/>
        <end position="207"/>
    </location>
</feature>
<evidence type="ECO:0000256" key="1">
    <source>
        <dbReference type="ARBA" id="ARBA00004141"/>
    </source>
</evidence>
<dbReference type="STRING" id="2512241.A0A553I2W4"/>
<keyword evidence="3 7" id="KW-1133">Transmembrane helix</keyword>
<accession>A0A553I2W4</accession>
<evidence type="ECO:0000259" key="8">
    <source>
        <dbReference type="PROSITE" id="PS51782"/>
    </source>
</evidence>
<dbReference type="InterPro" id="IPR036779">
    <property type="entry name" value="LysM_dom_sf"/>
</dbReference>
<dbReference type="CDD" id="cd00118">
    <property type="entry name" value="LysM"/>
    <property type="match status" value="1"/>
</dbReference>
<feature type="region of interest" description="Disordered" evidence="6">
    <location>
        <begin position="489"/>
        <end position="522"/>
    </location>
</feature>
<protein>
    <recommendedName>
        <fullName evidence="8">LysM domain-containing protein</fullName>
    </recommendedName>
</protein>
<feature type="transmembrane region" description="Helical" evidence="7">
    <location>
        <begin position="24"/>
        <end position="44"/>
    </location>
</feature>
<comment type="subcellular location">
    <subcellularLocation>
        <location evidence="1">Membrane</location>
        <topology evidence="1">Multi-pass membrane protein</topology>
    </subcellularLocation>
</comment>
<keyword evidence="4 7" id="KW-0472">Membrane</keyword>
<dbReference type="EMBL" id="VFLP01000022">
    <property type="protein sequence ID" value="TRX94541.1"/>
    <property type="molecule type" value="Genomic_DNA"/>
</dbReference>
<evidence type="ECO:0000256" key="4">
    <source>
        <dbReference type="ARBA" id="ARBA00023136"/>
    </source>
</evidence>
<dbReference type="SMART" id="SM00257">
    <property type="entry name" value="LysM"/>
    <property type="match status" value="1"/>
</dbReference>
<dbReference type="Proteomes" id="UP000319160">
    <property type="component" value="Unassembled WGS sequence"/>
</dbReference>
<dbReference type="InterPro" id="IPR049326">
    <property type="entry name" value="Rhodopsin_dom_fungi"/>
</dbReference>
<evidence type="ECO:0000256" key="6">
    <source>
        <dbReference type="SAM" id="MobiDB-lite"/>
    </source>
</evidence>